<dbReference type="Gene3D" id="3.40.50.150">
    <property type="entry name" value="Vaccinia Virus protein VP39"/>
    <property type="match status" value="1"/>
</dbReference>
<dbReference type="CDD" id="cd02440">
    <property type="entry name" value="AdoMet_MTases"/>
    <property type="match status" value="1"/>
</dbReference>
<dbReference type="EMBL" id="MCIF01000002">
    <property type="protein sequence ID" value="RAQ96914.1"/>
    <property type="molecule type" value="Genomic_DNA"/>
</dbReference>
<gene>
    <name evidence="2" type="ORF">A4R35_15355</name>
</gene>
<protein>
    <recommendedName>
        <fullName evidence="1">Methyltransferase domain-containing protein</fullName>
    </recommendedName>
</protein>
<evidence type="ECO:0000259" key="1">
    <source>
        <dbReference type="Pfam" id="PF13649"/>
    </source>
</evidence>
<dbReference type="SUPFAM" id="SSF53335">
    <property type="entry name" value="S-adenosyl-L-methionine-dependent methyltransferases"/>
    <property type="match status" value="1"/>
</dbReference>
<feature type="domain" description="Methyltransferase" evidence="1">
    <location>
        <begin position="43"/>
        <end position="141"/>
    </location>
</feature>
<evidence type="ECO:0000313" key="2">
    <source>
        <dbReference type="EMBL" id="RAQ96914.1"/>
    </source>
</evidence>
<keyword evidence="3" id="KW-1185">Reference proteome</keyword>
<accession>A0A328VP48</accession>
<dbReference type="AlphaFoldDB" id="A0A328VP48"/>
<dbReference type="InterPro" id="IPR029063">
    <property type="entry name" value="SAM-dependent_MTases_sf"/>
</dbReference>
<proteinExistence type="predicted"/>
<sequence length="282" mass="30949">MDRTHAGEQLSYSIPELEELQHLYRAQHGLLPPEIDVRRLKRVLHLSYGDLAWAPALARAHPSISVVALFASPQALAACWRQLDLATLRRLSIAEIDLSGAIPFSADFFDLVHLFLMGPLLRPTAWPALLHECRRVLRPRGQINIVAFLIGPSSSAAYQSLRSLAAAAWQGLGYSFASVEEGGGGLFVDCGVHLCHLLRQQGFGQVRYRLYPVDLGGWNNPAGRACSRRLLQDLALQKALVLEQGGCDEVTYATLLTEAERDLDAEAFCASGALISVTARKR</sequence>
<comment type="caution">
    <text evidence="2">The sequence shown here is derived from an EMBL/GenBank/DDBJ whole genome shotgun (WGS) entry which is preliminary data.</text>
</comment>
<name>A0A328VP48_9CHLR</name>
<dbReference type="InterPro" id="IPR041698">
    <property type="entry name" value="Methyltransf_25"/>
</dbReference>
<evidence type="ECO:0000313" key="3">
    <source>
        <dbReference type="Proteomes" id="UP000248706"/>
    </source>
</evidence>
<reference evidence="2 3" key="1">
    <citation type="submission" date="2016-08" db="EMBL/GenBank/DDBJ databases">
        <title>Analysis of Carbohydrate Active Enzymes in Thermogemmatispora T81 Reveals Carbohydrate Degradation Ability.</title>
        <authorList>
            <person name="Tomazini A."/>
            <person name="Lal S."/>
            <person name="Stott M."/>
            <person name="Henrissat B."/>
            <person name="Polikarpov I."/>
            <person name="Sparling R."/>
            <person name="Levin D.B."/>
        </authorList>
    </citation>
    <scope>NUCLEOTIDE SEQUENCE [LARGE SCALE GENOMIC DNA]</scope>
    <source>
        <strain evidence="2 3">T81</strain>
    </source>
</reference>
<dbReference type="Proteomes" id="UP000248706">
    <property type="component" value="Unassembled WGS sequence"/>
</dbReference>
<dbReference type="RefSeq" id="WP_112430877.1">
    <property type="nucleotide sequence ID" value="NZ_MCIF01000002.1"/>
</dbReference>
<dbReference type="Pfam" id="PF13649">
    <property type="entry name" value="Methyltransf_25"/>
    <property type="match status" value="1"/>
</dbReference>
<organism evidence="2 3">
    <name type="scientific">Thermogemmatispora tikiterensis</name>
    <dbReference type="NCBI Taxonomy" id="1825093"/>
    <lineage>
        <taxon>Bacteria</taxon>
        <taxon>Bacillati</taxon>
        <taxon>Chloroflexota</taxon>
        <taxon>Ktedonobacteria</taxon>
        <taxon>Thermogemmatisporales</taxon>
        <taxon>Thermogemmatisporaceae</taxon>
        <taxon>Thermogemmatispora</taxon>
    </lineage>
</organism>